<comment type="caution">
    <text evidence="1">The sequence shown here is derived from an EMBL/GenBank/DDBJ whole genome shotgun (WGS) entry which is preliminary data.</text>
</comment>
<dbReference type="Proteomes" id="UP001597192">
    <property type="component" value="Unassembled WGS sequence"/>
</dbReference>
<evidence type="ECO:0000313" key="1">
    <source>
        <dbReference type="EMBL" id="MFD1432956.1"/>
    </source>
</evidence>
<proteinExistence type="predicted"/>
<evidence type="ECO:0000313" key="2">
    <source>
        <dbReference type="Proteomes" id="UP001597192"/>
    </source>
</evidence>
<organism evidence="1 2">
    <name type="scientific">Lacticaseibacillus yichunensis</name>
    <dbReference type="NCBI Taxonomy" id="2486015"/>
    <lineage>
        <taxon>Bacteria</taxon>
        <taxon>Bacillati</taxon>
        <taxon>Bacillota</taxon>
        <taxon>Bacilli</taxon>
        <taxon>Lactobacillales</taxon>
        <taxon>Lactobacillaceae</taxon>
        <taxon>Lacticaseibacillus</taxon>
    </lineage>
</organism>
<dbReference type="Gene3D" id="2.70.98.10">
    <property type="match status" value="1"/>
</dbReference>
<reference evidence="2" key="1">
    <citation type="journal article" date="2019" name="Int. J. Syst. Evol. Microbiol.">
        <title>The Global Catalogue of Microorganisms (GCM) 10K type strain sequencing project: providing services to taxonomists for standard genome sequencing and annotation.</title>
        <authorList>
            <consortium name="The Broad Institute Genomics Platform"/>
            <consortium name="The Broad Institute Genome Sequencing Center for Infectious Disease"/>
            <person name="Wu L."/>
            <person name="Ma J."/>
        </authorList>
    </citation>
    <scope>NUCLEOTIDE SEQUENCE [LARGE SCALE GENOMIC DNA]</scope>
    <source>
        <strain evidence="2">CCM 8947</strain>
    </source>
</reference>
<dbReference type="InterPro" id="IPR037481">
    <property type="entry name" value="LacX"/>
</dbReference>
<dbReference type="RefSeq" id="WP_125696507.1">
    <property type="nucleotide sequence ID" value="NZ_JBHTOG010000048.1"/>
</dbReference>
<dbReference type="InterPro" id="IPR008183">
    <property type="entry name" value="Aldose_1/G6P_1-epimerase"/>
</dbReference>
<dbReference type="PANTHER" id="PTHR11122">
    <property type="entry name" value="APOSPORY-ASSOCIATED PROTEIN C-RELATED"/>
    <property type="match status" value="1"/>
</dbReference>
<dbReference type="PANTHER" id="PTHR11122:SF13">
    <property type="entry name" value="GLUCOSE-6-PHOSPHATE 1-EPIMERASE"/>
    <property type="match status" value="1"/>
</dbReference>
<dbReference type="CDD" id="cd09024">
    <property type="entry name" value="Aldose_epim_lacX"/>
    <property type="match status" value="1"/>
</dbReference>
<name>A0ABW4CTE4_9LACO</name>
<sequence length="291" mass="32122">MITIKNEFLTVTINAHGAELTSVIDNHTGRETLWQADPAVWGRHAPVLFPIVGALKNGAYTYDGQTYKMGQHGFARDHDFTVTEADDKHAVFTLQDSEETHANYPFAFTLTLTYTLENNNISVRYHVTNPAADAPLYFSVGGHPGFRIPATEDTAYTDYYMGFTPSKSHVTIPLSAAGIDYAHRTLAATDVNQMISHETFKNDALIFALNGKTKFSLKSDKTSHGVSLTTEDAPFLGVWSAYPAQGDYVCIEPWWGIADTTDASGELTEKLGINKLEPGEVFDHGYQITIF</sequence>
<protein>
    <submittedName>
        <fullName evidence="1">Aldose 1-epimerase family protein</fullName>
    </submittedName>
</protein>
<dbReference type="EMBL" id="JBHTOG010000048">
    <property type="protein sequence ID" value="MFD1432956.1"/>
    <property type="molecule type" value="Genomic_DNA"/>
</dbReference>
<accession>A0ABW4CTE4</accession>
<keyword evidence="2" id="KW-1185">Reference proteome</keyword>
<dbReference type="InterPro" id="IPR014718">
    <property type="entry name" value="GH-type_carb-bd"/>
</dbReference>
<dbReference type="SUPFAM" id="SSF74650">
    <property type="entry name" value="Galactose mutarotase-like"/>
    <property type="match status" value="1"/>
</dbReference>
<dbReference type="InterPro" id="IPR011013">
    <property type="entry name" value="Gal_mutarotase_sf_dom"/>
</dbReference>
<gene>
    <name evidence="1" type="ORF">ACFQ47_09785</name>
</gene>
<dbReference type="Pfam" id="PF01263">
    <property type="entry name" value="Aldose_epim"/>
    <property type="match status" value="1"/>
</dbReference>